<evidence type="ECO:0008006" key="3">
    <source>
        <dbReference type="Google" id="ProtNLM"/>
    </source>
</evidence>
<evidence type="ECO:0000313" key="2">
    <source>
        <dbReference type="Proteomes" id="UP000432516"/>
    </source>
</evidence>
<dbReference type="SUPFAM" id="SSF56935">
    <property type="entry name" value="Porins"/>
    <property type="match status" value="1"/>
</dbReference>
<dbReference type="Proteomes" id="UP000432516">
    <property type="component" value="Unassembled WGS sequence"/>
</dbReference>
<comment type="caution">
    <text evidence="1">The sequence shown here is derived from an EMBL/GenBank/DDBJ whole genome shotgun (WGS) entry which is preliminary data.</text>
</comment>
<dbReference type="AlphaFoldDB" id="A0A7K0I6I5"/>
<evidence type="ECO:0000313" key="1">
    <source>
        <dbReference type="EMBL" id="MRZ57862.1"/>
    </source>
</evidence>
<dbReference type="RefSeq" id="WP_173011901.1">
    <property type="nucleotide sequence ID" value="NZ_WKNE01000215.1"/>
</dbReference>
<protein>
    <recommendedName>
        <fullName evidence="3">SusC/RagA family TonB-linked outer membrane protein</fullName>
    </recommendedName>
</protein>
<gene>
    <name evidence="1" type="ORF">GKD68_24670</name>
</gene>
<dbReference type="EMBL" id="WKNE01000215">
    <property type="protein sequence ID" value="MRZ57862.1"/>
    <property type="molecule type" value="Genomic_DNA"/>
</dbReference>
<proteinExistence type="predicted"/>
<reference evidence="1 2" key="1">
    <citation type="journal article" date="2019" name="Nat. Med.">
        <title>A library of human gut bacterial isolates paired with longitudinal multiomics data enables mechanistic microbiome research.</title>
        <authorList>
            <person name="Poyet M."/>
            <person name="Groussin M."/>
            <person name="Gibbons S.M."/>
            <person name="Avila-Pacheco J."/>
            <person name="Jiang X."/>
            <person name="Kearney S.M."/>
            <person name="Perrotta A.R."/>
            <person name="Berdy B."/>
            <person name="Zhao S."/>
            <person name="Lieberman T.D."/>
            <person name="Swanson P.K."/>
            <person name="Smith M."/>
            <person name="Roesemann S."/>
            <person name="Alexander J.E."/>
            <person name="Rich S.A."/>
            <person name="Livny J."/>
            <person name="Vlamakis H."/>
            <person name="Clish C."/>
            <person name="Bullock K."/>
            <person name="Deik A."/>
            <person name="Scott J."/>
            <person name="Pierce K.A."/>
            <person name="Xavier R.J."/>
            <person name="Alm E.J."/>
        </authorList>
    </citation>
    <scope>NUCLEOTIDE SEQUENCE [LARGE SCALE GENOMIC DNA]</scope>
    <source>
        <strain evidence="1 2">BIOML-A2</strain>
    </source>
</reference>
<feature type="non-terminal residue" evidence="1">
    <location>
        <position position="1"/>
    </location>
</feature>
<accession>A0A7K0I6I5</accession>
<organism evidence="1 2">
    <name type="scientific">Parabacteroides distasonis</name>
    <dbReference type="NCBI Taxonomy" id="823"/>
    <lineage>
        <taxon>Bacteria</taxon>
        <taxon>Pseudomonadati</taxon>
        <taxon>Bacteroidota</taxon>
        <taxon>Bacteroidia</taxon>
        <taxon>Bacteroidales</taxon>
        <taxon>Tannerellaceae</taxon>
        <taxon>Parabacteroides</taxon>
    </lineage>
</organism>
<sequence>NPYNAKHPRLYNDKLGGNKNTRANSYFLQSASYFRLKNLTFGYTLPKSVTDKVKMSKVRVYFSGDNLLTFTKYYGLDPERNDDGRAAQYPQNRICSFGLNVEF</sequence>
<name>A0A7K0I6I5_PARDI</name>